<evidence type="ECO:0000313" key="1">
    <source>
        <dbReference type="EMBL" id="OSC34718.1"/>
    </source>
</evidence>
<dbReference type="EMBL" id="NCXO01000008">
    <property type="protein sequence ID" value="OSC34718.1"/>
    <property type="molecule type" value="Genomic_DNA"/>
</dbReference>
<dbReference type="AlphaFoldDB" id="A0A7I7SBQ1"/>
<evidence type="ECO:0000313" key="2">
    <source>
        <dbReference type="Proteomes" id="UP000193577"/>
    </source>
</evidence>
<protein>
    <submittedName>
        <fullName evidence="1">Uncharacterized protein</fullName>
    </submittedName>
</protein>
<accession>A0A7I7SBQ1</accession>
<proteinExistence type="predicted"/>
<comment type="caution">
    <text evidence="1">The sequence shown here is derived from an EMBL/GenBank/DDBJ whole genome shotgun (WGS) entry which is preliminary data.</text>
</comment>
<reference evidence="1 2" key="1">
    <citation type="submission" date="2017-04" db="EMBL/GenBank/DDBJ databases">
        <title>The new phylogeny of genus Mycobacterium.</title>
        <authorList>
            <person name="Tortoli E."/>
            <person name="Trovato A."/>
            <person name="Cirillo D.M."/>
        </authorList>
    </citation>
    <scope>NUCLEOTIDE SEQUENCE [LARGE SCALE GENOMIC DNA]</scope>
    <source>
        <strain evidence="1 2">KCTC 19819</strain>
    </source>
</reference>
<name>A0A7I7SBQ1_9MYCO</name>
<sequence>MYVSVIEPGLFEVAESRGPNAAWYTASRQDDGSLFVMSGKSGRAIKVGSAIHHRVQAAVDGHVDGRR</sequence>
<keyword evidence="2" id="KW-1185">Reference proteome</keyword>
<organism evidence="1 2">
    <name type="scientific">Mycolicibacillus koreensis</name>
    <dbReference type="NCBI Taxonomy" id="1069220"/>
    <lineage>
        <taxon>Bacteria</taxon>
        <taxon>Bacillati</taxon>
        <taxon>Actinomycetota</taxon>
        <taxon>Actinomycetes</taxon>
        <taxon>Mycobacteriales</taxon>
        <taxon>Mycobacteriaceae</taxon>
        <taxon>Mycolicibacillus</taxon>
    </lineage>
</organism>
<gene>
    <name evidence="1" type="ORF">B8W67_05570</name>
</gene>
<dbReference type="Proteomes" id="UP000193577">
    <property type="component" value="Unassembled WGS sequence"/>
</dbReference>